<dbReference type="Gene3D" id="3.30.465.10">
    <property type="match status" value="1"/>
</dbReference>
<sequence length="456" mass="48720">MPQVHLSRLAGWGRTAASGARLLPVNDGNVAEAVRGAPQRGALARGLGRSYGDAAQNGGGLVLRLAGDAGAAMLDIAKREVTVGAGVSIDDLLRVLVPQGFFVPVTPGTRFVTIGGAVASDIHGKNHHLEGSFGNHVRRISMLLADGSVAELSPTLRADLFWATIGGMGLTGVILDVTINVIPIETSKCIVDTTRAHDLDHVMTLMEEGDDRYRYAVAWIDLMATGRHLGRSILSRGEHATREQLGSDNDGPPLEYSPSVLVSVPPIVPISALNRVSVKAFNAAWFRKAPLYRVGELQTIPQYFHPLDMVGGWNQAYGPRGFVQYQVLVPVGEENALRRVVERLATSGAASFVTVLKRFGAANPSPLSFPAPGWTLTLDVPAGTSGLAAMLHELDEVVLDAGGRHYMAKDSHTTADAIRRGYPRLAEWQAIRNSVDPDGVWQSDLGRRLGLIAAAH</sequence>
<accession>A0A6J6Y364</accession>
<reference evidence="3" key="1">
    <citation type="submission" date="2020-05" db="EMBL/GenBank/DDBJ databases">
        <authorList>
            <person name="Chiriac C."/>
            <person name="Salcher M."/>
            <person name="Ghai R."/>
            <person name="Kavagutti S V."/>
        </authorList>
    </citation>
    <scope>NUCLEOTIDE SEQUENCE</scope>
</reference>
<dbReference type="Pfam" id="PF01565">
    <property type="entry name" value="FAD_binding_4"/>
    <property type="match status" value="1"/>
</dbReference>
<dbReference type="PANTHER" id="PTHR43762">
    <property type="entry name" value="L-GULONOLACTONE OXIDASE"/>
    <property type="match status" value="1"/>
</dbReference>
<dbReference type="Gene3D" id="1.10.45.10">
    <property type="entry name" value="Vanillyl-alcohol Oxidase, Chain A, domain 4"/>
    <property type="match status" value="1"/>
</dbReference>
<evidence type="ECO:0000259" key="2">
    <source>
        <dbReference type="PROSITE" id="PS51387"/>
    </source>
</evidence>
<organism evidence="3">
    <name type="scientific">freshwater metagenome</name>
    <dbReference type="NCBI Taxonomy" id="449393"/>
    <lineage>
        <taxon>unclassified sequences</taxon>
        <taxon>metagenomes</taxon>
        <taxon>ecological metagenomes</taxon>
    </lineage>
</organism>
<evidence type="ECO:0000256" key="1">
    <source>
        <dbReference type="ARBA" id="ARBA00023002"/>
    </source>
</evidence>
<proteinExistence type="predicted"/>
<dbReference type="EMBL" id="CAFAAI010000181">
    <property type="protein sequence ID" value="CAB4801938.1"/>
    <property type="molecule type" value="Genomic_DNA"/>
</dbReference>
<dbReference type="InterPro" id="IPR006094">
    <property type="entry name" value="Oxid_FAD_bind_N"/>
</dbReference>
<dbReference type="SUPFAM" id="SSF56176">
    <property type="entry name" value="FAD-binding/transporter-associated domain-like"/>
    <property type="match status" value="1"/>
</dbReference>
<dbReference type="GO" id="GO:0071949">
    <property type="term" value="F:FAD binding"/>
    <property type="evidence" value="ECO:0007669"/>
    <property type="project" value="InterPro"/>
</dbReference>
<dbReference type="Pfam" id="PF04030">
    <property type="entry name" value="ALO"/>
    <property type="match status" value="1"/>
</dbReference>
<dbReference type="InterPro" id="IPR010031">
    <property type="entry name" value="FAD_lactone_oxidase-like"/>
</dbReference>
<dbReference type="PROSITE" id="PS51387">
    <property type="entry name" value="FAD_PCMH"/>
    <property type="match status" value="1"/>
</dbReference>
<dbReference type="InterPro" id="IPR016169">
    <property type="entry name" value="FAD-bd_PCMH_sub2"/>
</dbReference>
<dbReference type="GO" id="GO:0003885">
    <property type="term" value="F:D-arabinono-1,4-lactone oxidase activity"/>
    <property type="evidence" value="ECO:0007669"/>
    <property type="project" value="InterPro"/>
</dbReference>
<gene>
    <name evidence="3" type="ORF">UFOPK2992_01069</name>
</gene>
<keyword evidence="1" id="KW-0560">Oxidoreductase</keyword>
<dbReference type="InterPro" id="IPR036318">
    <property type="entry name" value="FAD-bd_PCMH-like_sf"/>
</dbReference>
<dbReference type="GO" id="GO:0016020">
    <property type="term" value="C:membrane"/>
    <property type="evidence" value="ECO:0007669"/>
    <property type="project" value="InterPro"/>
</dbReference>
<dbReference type="InterPro" id="IPR016166">
    <property type="entry name" value="FAD-bd_PCMH"/>
</dbReference>
<evidence type="ECO:0000313" key="3">
    <source>
        <dbReference type="EMBL" id="CAB4801938.1"/>
    </source>
</evidence>
<dbReference type="InterPro" id="IPR007173">
    <property type="entry name" value="ALO_C"/>
</dbReference>
<name>A0A6J6Y364_9ZZZZ</name>
<protein>
    <submittedName>
        <fullName evidence="3">Unannotated protein</fullName>
    </submittedName>
</protein>
<dbReference type="PANTHER" id="PTHR43762:SF1">
    <property type="entry name" value="D-ARABINONO-1,4-LACTONE OXIDASE"/>
    <property type="match status" value="1"/>
</dbReference>
<feature type="domain" description="FAD-binding PCMH-type" evidence="2">
    <location>
        <begin position="14"/>
        <end position="184"/>
    </location>
</feature>
<dbReference type="AlphaFoldDB" id="A0A6J6Y364"/>
<dbReference type="InterPro" id="IPR016171">
    <property type="entry name" value="Vanillyl_alc_oxidase_C-sub2"/>
</dbReference>